<sequence length="492" mass="55734">MEALISAVLGDLLGKAISFVVDKCREQAATAEGDPQRLQLLLMRTRTIVEEAEGRSVTNQGMIHQVGAMRERMYRGYYLLDFFRCKGEKAGGDDEVSRCLFAPSEFNPAKRLRRVCSSNPIGSIVVCRESSKELKNAILDIENMVTDMKEFAIFLMSYPRMYRQPNNSYLFLGKCMFGRHMEKEQTISFLLQAEPLGSGNLGVLPIVGPAFIGKSTLVEHVCYDERVHNHFSLILLYHGNNLKDETGATFRDNCVIKHQNTASDEERLLLLGDVDQGAWKRLLHSSEGFMTCGSKVIITSRSEKVVSLGTTEAVRLKCLSKEAFWYFFKTIVFGSTDPDEHPKLTSIAMELALDMPRSFMCAYVVAALLRAANLSVRSWCKVHTHFREYIRKNTLLFGEFPEDDQPRHIWSMEETQQGSENLEFFLLGDSYQKGPAAHSEVPQITVVDLVCGTRSVRPRGRFEVLFWRSCIPPYYSYASACEFVRHKNTATA</sequence>
<dbReference type="EnsemblPlants" id="KQK05231">
    <property type="protein sequence ID" value="KQK05231"/>
    <property type="gene ID" value="BRADI_2g18851v3"/>
</dbReference>
<dbReference type="Gene3D" id="3.40.50.300">
    <property type="entry name" value="P-loop containing nucleotide triphosphate hydrolases"/>
    <property type="match status" value="1"/>
</dbReference>
<dbReference type="Proteomes" id="UP000008810">
    <property type="component" value="Chromosome 2"/>
</dbReference>
<reference evidence="1" key="2">
    <citation type="submission" date="2017-06" db="EMBL/GenBank/DDBJ databases">
        <title>WGS assembly of Brachypodium distachyon.</title>
        <authorList>
            <consortium name="The International Brachypodium Initiative"/>
            <person name="Lucas S."/>
            <person name="Harmon-Smith M."/>
            <person name="Lail K."/>
            <person name="Tice H."/>
            <person name="Grimwood J."/>
            <person name="Bruce D."/>
            <person name="Barry K."/>
            <person name="Shu S."/>
            <person name="Lindquist E."/>
            <person name="Wang M."/>
            <person name="Pitluck S."/>
            <person name="Vogel J.P."/>
            <person name="Garvin D.F."/>
            <person name="Mockler T.C."/>
            <person name="Schmutz J."/>
            <person name="Rokhsar D."/>
            <person name="Bevan M.W."/>
        </authorList>
    </citation>
    <scope>NUCLEOTIDE SEQUENCE</scope>
    <source>
        <strain evidence="1">Bd21</strain>
    </source>
</reference>
<dbReference type="AlphaFoldDB" id="A0A0Q3G1A4"/>
<dbReference type="InterPro" id="IPR027417">
    <property type="entry name" value="P-loop_NTPase"/>
</dbReference>
<organism evidence="1">
    <name type="scientific">Brachypodium distachyon</name>
    <name type="common">Purple false brome</name>
    <name type="synonym">Trachynia distachya</name>
    <dbReference type="NCBI Taxonomy" id="15368"/>
    <lineage>
        <taxon>Eukaryota</taxon>
        <taxon>Viridiplantae</taxon>
        <taxon>Streptophyta</taxon>
        <taxon>Embryophyta</taxon>
        <taxon>Tracheophyta</taxon>
        <taxon>Spermatophyta</taxon>
        <taxon>Magnoliopsida</taxon>
        <taxon>Liliopsida</taxon>
        <taxon>Poales</taxon>
        <taxon>Poaceae</taxon>
        <taxon>BOP clade</taxon>
        <taxon>Pooideae</taxon>
        <taxon>Stipodae</taxon>
        <taxon>Brachypodieae</taxon>
        <taxon>Brachypodium</taxon>
    </lineage>
</organism>
<dbReference type="PANTHER" id="PTHR33377:SF64">
    <property type="entry name" value="NB-ARC DOMAIN-CONTAINING PROTEIN"/>
    <property type="match status" value="1"/>
</dbReference>
<evidence type="ECO:0000313" key="3">
    <source>
        <dbReference type="Proteomes" id="UP000008810"/>
    </source>
</evidence>
<dbReference type="EMBL" id="CM000881">
    <property type="protein sequence ID" value="KQK05231.1"/>
    <property type="molecule type" value="Genomic_DNA"/>
</dbReference>
<keyword evidence="3" id="KW-1185">Reference proteome</keyword>
<dbReference type="ExpressionAtlas" id="A0A0Q3G1A4">
    <property type="expression patterns" value="differential"/>
</dbReference>
<dbReference type="Gramene" id="KQK05231">
    <property type="protein sequence ID" value="KQK05231"/>
    <property type="gene ID" value="BRADI_2g18851v3"/>
</dbReference>
<evidence type="ECO:0000313" key="2">
    <source>
        <dbReference type="EnsemblPlants" id="KQK05231"/>
    </source>
</evidence>
<reference evidence="1 2" key="1">
    <citation type="journal article" date="2010" name="Nature">
        <title>Genome sequencing and analysis of the model grass Brachypodium distachyon.</title>
        <authorList>
            <consortium name="International Brachypodium Initiative"/>
        </authorList>
    </citation>
    <scope>NUCLEOTIDE SEQUENCE [LARGE SCALE GENOMIC DNA]</scope>
    <source>
        <strain evidence="1 2">Bd21</strain>
    </source>
</reference>
<reference evidence="2" key="3">
    <citation type="submission" date="2018-08" db="UniProtKB">
        <authorList>
            <consortium name="EnsemblPlants"/>
        </authorList>
    </citation>
    <scope>IDENTIFICATION</scope>
    <source>
        <strain evidence="2">cv. Bd21</strain>
    </source>
</reference>
<protein>
    <submittedName>
        <fullName evidence="1 2">Uncharacterized protein</fullName>
    </submittedName>
</protein>
<dbReference type="InParanoid" id="A0A0Q3G1A4"/>
<dbReference type="FunCoup" id="A0A0Q3G1A4">
    <property type="interactions" value="230"/>
</dbReference>
<gene>
    <name evidence="1" type="ORF">BRADI_2g18851v3</name>
</gene>
<dbReference type="OrthoDB" id="691944at2759"/>
<proteinExistence type="predicted"/>
<accession>A0A0Q3G1A4</accession>
<dbReference type="GO" id="GO:0043531">
    <property type="term" value="F:ADP binding"/>
    <property type="evidence" value="ECO:0007669"/>
    <property type="project" value="InterPro"/>
</dbReference>
<evidence type="ECO:0000313" key="1">
    <source>
        <dbReference type="EMBL" id="KQK05231.1"/>
    </source>
</evidence>
<dbReference type="SUPFAM" id="SSF52540">
    <property type="entry name" value="P-loop containing nucleoside triphosphate hydrolases"/>
    <property type="match status" value="1"/>
</dbReference>
<name>A0A0Q3G1A4_BRADI</name>
<dbReference type="PANTHER" id="PTHR33377">
    <property type="entry name" value="OS10G0134700 PROTEIN-RELATED"/>
    <property type="match status" value="1"/>
</dbReference>